<protein>
    <submittedName>
        <fullName evidence="1">Uncharacterized protein</fullName>
    </submittedName>
</protein>
<reference evidence="1" key="1">
    <citation type="submission" date="2020-10" db="EMBL/GenBank/DDBJ databases">
        <title>Genome sequence of the unusual species of purple photosynthetic bacteria, Phaeovibrio sulfidiphilus DSM 23193, type strain.</title>
        <authorList>
            <person name="Kyndt J.A."/>
            <person name="Meyer T.E."/>
        </authorList>
    </citation>
    <scope>NUCLEOTIDE SEQUENCE</scope>
    <source>
        <strain evidence="1">DSM 23193</strain>
    </source>
</reference>
<comment type="caution">
    <text evidence="1">The sequence shown here is derived from an EMBL/GenBank/DDBJ whole genome shotgun (WGS) entry which is preliminary data.</text>
</comment>
<sequence length="91" mass="10472">MSIFNLVKTYFRRHSVSPMDRFEKAEKNGTSVWVVDEVINVPDMPPHVRLIRQWSGATEFRTVAVAALFDETIYRPLPPLLSGEDAPREQN</sequence>
<name>A0A8J7CW39_9PROT</name>
<organism evidence="1 2">
    <name type="scientific">Phaeovibrio sulfidiphilus</name>
    <dbReference type="NCBI Taxonomy" id="1220600"/>
    <lineage>
        <taxon>Bacteria</taxon>
        <taxon>Pseudomonadati</taxon>
        <taxon>Pseudomonadota</taxon>
        <taxon>Alphaproteobacteria</taxon>
        <taxon>Rhodospirillales</taxon>
        <taxon>Rhodospirillaceae</taxon>
        <taxon>Phaeovibrio</taxon>
    </lineage>
</organism>
<dbReference type="Proteomes" id="UP000631034">
    <property type="component" value="Unassembled WGS sequence"/>
</dbReference>
<dbReference type="AlphaFoldDB" id="A0A8J7CW39"/>
<proteinExistence type="predicted"/>
<keyword evidence="2" id="KW-1185">Reference proteome</keyword>
<dbReference type="EMBL" id="JACZHT010000003">
    <property type="protein sequence ID" value="MBE1237066.1"/>
    <property type="molecule type" value="Genomic_DNA"/>
</dbReference>
<dbReference type="RefSeq" id="WP_192534074.1">
    <property type="nucleotide sequence ID" value="NZ_JACZHT010000003.1"/>
</dbReference>
<evidence type="ECO:0000313" key="1">
    <source>
        <dbReference type="EMBL" id="MBE1237066.1"/>
    </source>
</evidence>
<evidence type="ECO:0000313" key="2">
    <source>
        <dbReference type="Proteomes" id="UP000631034"/>
    </source>
</evidence>
<accession>A0A8J7CW39</accession>
<gene>
    <name evidence="1" type="ORF">IHV25_05330</name>
</gene>